<evidence type="ECO:0000256" key="1">
    <source>
        <dbReference type="ARBA" id="ARBA00004496"/>
    </source>
</evidence>
<dbReference type="InterPro" id="IPR000304">
    <property type="entry name" value="Pyrroline-COOH_reductase"/>
</dbReference>
<feature type="binding site" evidence="13">
    <location>
        <begin position="81"/>
        <end position="84"/>
    </location>
    <ligand>
        <name>NADP(+)</name>
        <dbReference type="ChEBI" id="CHEBI:58349"/>
    </ligand>
</feature>
<dbReference type="STRING" id="3476.A0A2P5BU62"/>
<keyword evidence="9 13" id="KW-0521">NADP</keyword>
<evidence type="ECO:0000256" key="12">
    <source>
        <dbReference type="ARBA" id="ARBA00052690"/>
    </source>
</evidence>
<dbReference type="Gene3D" id="1.10.3730.10">
    <property type="entry name" value="ProC C-terminal domain-like"/>
    <property type="match status" value="1"/>
</dbReference>
<comment type="catalytic activity">
    <reaction evidence="12 14">
        <text>L-proline + NADP(+) = (S)-1-pyrroline-5-carboxylate + NADPH + 2 H(+)</text>
        <dbReference type="Rhea" id="RHEA:14109"/>
        <dbReference type="ChEBI" id="CHEBI:15378"/>
        <dbReference type="ChEBI" id="CHEBI:17388"/>
        <dbReference type="ChEBI" id="CHEBI:57783"/>
        <dbReference type="ChEBI" id="CHEBI:58349"/>
        <dbReference type="ChEBI" id="CHEBI:60039"/>
        <dbReference type="EC" id="1.5.1.2"/>
    </reaction>
</comment>
<dbReference type="SUPFAM" id="SSF48179">
    <property type="entry name" value="6-phosphogluconate dehydrogenase C-terminal domain-like"/>
    <property type="match status" value="1"/>
</dbReference>
<dbReference type="PIRSF" id="PIRSF000193">
    <property type="entry name" value="Pyrrol-5-carb_rd"/>
    <property type="match status" value="1"/>
</dbReference>
<dbReference type="GO" id="GO:0004735">
    <property type="term" value="F:pyrroline-5-carboxylate reductase activity"/>
    <property type="evidence" value="ECO:0007669"/>
    <property type="project" value="UniProtKB-EC"/>
</dbReference>
<evidence type="ECO:0000256" key="7">
    <source>
        <dbReference type="ARBA" id="ARBA00022605"/>
    </source>
</evidence>
<dbReference type="Gene3D" id="3.40.50.720">
    <property type="entry name" value="NAD(P)-binding Rossmann-like Domain"/>
    <property type="match status" value="1"/>
</dbReference>
<gene>
    <name evidence="17" type="ORF">PanWU01x14_210210</name>
</gene>
<dbReference type="AlphaFoldDB" id="A0A2P5BU62"/>
<evidence type="ECO:0000256" key="4">
    <source>
        <dbReference type="ARBA" id="ARBA00012855"/>
    </source>
</evidence>
<dbReference type="NCBIfam" id="TIGR00112">
    <property type="entry name" value="proC"/>
    <property type="match status" value="1"/>
</dbReference>
<sequence>MAKGVAPKPIDKDNFKLGFIGAGNLASSVATGLVKLGILPASRIFTAHRNPESRVAFTSVGVQVFQQNSKVVEECDVIIFAVKPQILKEVILELGPLLSEDKLLVSLAVGHKLKVLQEWAGHGRFIRIVPSTASAVGEAAIAMHLGEGATEEDGELIANLFGAVGKVWIMDEKLSDAAGAVGGAGIAFVFVAIEAMADGGVAAGLPREAALGLAAQAFYGAAAMVMKTGEHPGQLKDQVASPGGITIAGIHELEKGAFRASMMNAIISATKRSHELGQ</sequence>
<evidence type="ECO:0000313" key="18">
    <source>
        <dbReference type="Proteomes" id="UP000237105"/>
    </source>
</evidence>
<comment type="catalytic activity">
    <reaction evidence="11">
        <text>L-proline + NAD(+) = (S)-1-pyrroline-5-carboxylate + NADH + 2 H(+)</text>
        <dbReference type="Rhea" id="RHEA:14105"/>
        <dbReference type="ChEBI" id="CHEBI:15378"/>
        <dbReference type="ChEBI" id="CHEBI:17388"/>
        <dbReference type="ChEBI" id="CHEBI:57540"/>
        <dbReference type="ChEBI" id="CHEBI:57945"/>
        <dbReference type="ChEBI" id="CHEBI:60039"/>
        <dbReference type="EC" id="1.5.1.2"/>
    </reaction>
</comment>
<name>A0A2P5BU62_PARAD</name>
<dbReference type="UniPathway" id="UPA00098">
    <property type="reaction ID" value="UER00361"/>
</dbReference>
<dbReference type="InterPro" id="IPR029036">
    <property type="entry name" value="P5CR_dimer"/>
</dbReference>
<keyword evidence="6" id="KW-0963">Cytoplasm</keyword>
<evidence type="ECO:0000256" key="8">
    <source>
        <dbReference type="ARBA" id="ARBA00022650"/>
    </source>
</evidence>
<evidence type="ECO:0000259" key="15">
    <source>
        <dbReference type="Pfam" id="PF03807"/>
    </source>
</evidence>
<dbReference type="GO" id="GO:0005737">
    <property type="term" value="C:cytoplasm"/>
    <property type="evidence" value="ECO:0007669"/>
    <property type="project" value="UniProtKB-SubCell"/>
</dbReference>
<keyword evidence="7 14" id="KW-0028">Amino-acid biosynthesis</keyword>
<evidence type="ECO:0000256" key="10">
    <source>
        <dbReference type="ARBA" id="ARBA00023002"/>
    </source>
</evidence>
<organism evidence="17 18">
    <name type="scientific">Parasponia andersonii</name>
    <name type="common">Sponia andersonii</name>
    <dbReference type="NCBI Taxonomy" id="3476"/>
    <lineage>
        <taxon>Eukaryota</taxon>
        <taxon>Viridiplantae</taxon>
        <taxon>Streptophyta</taxon>
        <taxon>Embryophyta</taxon>
        <taxon>Tracheophyta</taxon>
        <taxon>Spermatophyta</taxon>
        <taxon>Magnoliopsida</taxon>
        <taxon>eudicotyledons</taxon>
        <taxon>Gunneridae</taxon>
        <taxon>Pentapetalae</taxon>
        <taxon>rosids</taxon>
        <taxon>fabids</taxon>
        <taxon>Rosales</taxon>
        <taxon>Cannabaceae</taxon>
        <taxon>Parasponia</taxon>
    </lineage>
</organism>
<dbReference type="GO" id="GO:0055129">
    <property type="term" value="P:L-proline biosynthetic process"/>
    <property type="evidence" value="ECO:0007669"/>
    <property type="project" value="UniProtKB-UniPathway"/>
</dbReference>
<accession>A0A2P5BU62</accession>
<comment type="caution">
    <text evidence="17">The sequence shown here is derived from an EMBL/GenBank/DDBJ whole genome shotgun (WGS) entry which is preliminary data.</text>
</comment>
<dbReference type="PANTHER" id="PTHR11645">
    <property type="entry name" value="PYRROLINE-5-CARBOXYLATE REDUCTASE"/>
    <property type="match status" value="1"/>
</dbReference>
<evidence type="ECO:0000256" key="13">
    <source>
        <dbReference type="PIRSR" id="PIRSR000193-1"/>
    </source>
</evidence>
<dbReference type="PANTHER" id="PTHR11645:SF0">
    <property type="entry name" value="PYRROLINE-5-CARBOXYLATE REDUCTASE 3"/>
    <property type="match status" value="1"/>
</dbReference>
<dbReference type="InterPro" id="IPR008927">
    <property type="entry name" value="6-PGluconate_DH-like_C_sf"/>
</dbReference>
<comment type="subcellular location">
    <subcellularLocation>
        <location evidence="1">Cytoplasm</location>
    </subcellularLocation>
</comment>
<dbReference type="Proteomes" id="UP000237105">
    <property type="component" value="Unassembled WGS sequence"/>
</dbReference>
<feature type="binding site" evidence="13">
    <location>
        <position position="68"/>
    </location>
    <ligand>
        <name>NADPH</name>
        <dbReference type="ChEBI" id="CHEBI:57783"/>
    </ligand>
</feature>
<evidence type="ECO:0000256" key="14">
    <source>
        <dbReference type="RuleBase" id="RU003903"/>
    </source>
</evidence>
<comment type="pathway">
    <text evidence="2 14">Amino-acid biosynthesis; L-proline biosynthesis; L-proline from L-glutamate 5-semialdehyde: step 1/1.</text>
</comment>
<feature type="domain" description="Pyrroline-5-carboxylate reductase catalytic N-terminal" evidence="15">
    <location>
        <begin position="16"/>
        <end position="110"/>
    </location>
</feature>
<dbReference type="InterPro" id="IPR053790">
    <property type="entry name" value="P5CR-like_CS"/>
</dbReference>
<keyword evidence="10 14" id="KW-0560">Oxidoreductase</keyword>
<dbReference type="OrthoDB" id="10263291at2759"/>
<dbReference type="EMBL" id="JXTB01000222">
    <property type="protein sequence ID" value="PON52310.1"/>
    <property type="molecule type" value="Genomic_DNA"/>
</dbReference>
<dbReference type="InterPro" id="IPR028939">
    <property type="entry name" value="P5C_Rdtase_cat_N"/>
</dbReference>
<dbReference type="Pfam" id="PF14748">
    <property type="entry name" value="P5CR_dimer"/>
    <property type="match status" value="1"/>
</dbReference>
<evidence type="ECO:0000256" key="6">
    <source>
        <dbReference type="ARBA" id="ARBA00022490"/>
    </source>
</evidence>
<dbReference type="PROSITE" id="PS00521">
    <property type="entry name" value="P5CR"/>
    <property type="match status" value="1"/>
</dbReference>
<evidence type="ECO:0000256" key="9">
    <source>
        <dbReference type="ARBA" id="ARBA00022857"/>
    </source>
</evidence>
<dbReference type="EC" id="1.5.1.2" evidence="4 14"/>
<dbReference type="FunFam" id="1.10.3730.10:FF:000001">
    <property type="entry name" value="Pyrroline-5-carboxylate reductase"/>
    <property type="match status" value="1"/>
</dbReference>
<dbReference type="InterPro" id="IPR036291">
    <property type="entry name" value="NAD(P)-bd_dom_sf"/>
</dbReference>
<feature type="binding site" evidence="13">
    <location>
        <begin position="20"/>
        <end position="25"/>
    </location>
    <ligand>
        <name>NADP(+)</name>
        <dbReference type="ChEBI" id="CHEBI:58349"/>
    </ligand>
</feature>
<evidence type="ECO:0000259" key="16">
    <source>
        <dbReference type="Pfam" id="PF14748"/>
    </source>
</evidence>
<reference evidence="18" key="1">
    <citation type="submission" date="2016-06" db="EMBL/GenBank/DDBJ databases">
        <title>Parallel loss of symbiosis genes in relatives of nitrogen-fixing non-legume Parasponia.</title>
        <authorList>
            <person name="Van Velzen R."/>
            <person name="Holmer R."/>
            <person name="Bu F."/>
            <person name="Rutten L."/>
            <person name="Van Zeijl A."/>
            <person name="Liu W."/>
            <person name="Santuari L."/>
            <person name="Cao Q."/>
            <person name="Sharma T."/>
            <person name="Shen D."/>
            <person name="Roswanjaya Y."/>
            <person name="Wardhani T."/>
            <person name="Kalhor M.S."/>
            <person name="Jansen J."/>
            <person name="Van den Hoogen J."/>
            <person name="Gungor B."/>
            <person name="Hartog M."/>
            <person name="Hontelez J."/>
            <person name="Verver J."/>
            <person name="Yang W.-C."/>
            <person name="Schijlen E."/>
            <person name="Repin R."/>
            <person name="Schilthuizen M."/>
            <person name="Schranz E."/>
            <person name="Heidstra R."/>
            <person name="Miyata K."/>
            <person name="Fedorova E."/>
            <person name="Kohlen W."/>
            <person name="Bisseling T."/>
            <person name="Smit S."/>
            <person name="Geurts R."/>
        </authorList>
    </citation>
    <scope>NUCLEOTIDE SEQUENCE [LARGE SCALE GENOMIC DNA]</scope>
    <source>
        <strain evidence="18">cv. WU1-14</strain>
    </source>
</reference>
<dbReference type="FunFam" id="3.40.50.720:FF:000190">
    <property type="entry name" value="Pyrroline-5-carboxylate reductase"/>
    <property type="match status" value="1"/>
</dbReference>
<comment type="similarity">
    <text evidence="3 14">Belongs to the pyrroline-5-carboxylate reductase family.</text>
</comment>
<dbReference type="Pfam" id="PF03807">
    <property type="entry name" value="F420_oxidored"/>
    <property type="match status" value="1"/>
</dbReference>
<evidence type="ECO:0000313" key="17">
    <source>
        <dbReference type="EMBL" id="PON52310.1"/>
    </source>
</evidence>
<keyword evidence="18" id="KW-1185">Reference proteome</keyword>
<evidence type="ECO:0000256" key="5">
    <source>
        <dbReference type="ARBA" id="ARBA00021413"/>
    </source>
</evidence>
<proteinExistence type="inferred from homology"/>
<dbReference type="SUPFAM" id="SSF51735">
    <property type="entry name" value="NAD(P)-binding Rossmann-fold domains"/>
    <property type="match status" value="1"/>
</dbReference>
<dbReference type="HAMAP" id="MF_01925">
    <property type="entry name" value="P5C_reductase"/>
    <property type="match status" value="1"/>
</dbReference>
<evidence type="ECO:0000256" key="2">
    <source>
        <dbReference type="ARBA" id="ARBA00005205"/>
    </source>
</evidence>
<feature type="domain" description="Pyrroline-5-carboxylate reductase dimerisation" evidence="16">
    <location>
        <begin position="172"/>
        <end position="276"/>
    </location>
</feature>
<keyword evidence="8 14" id="KW-0641">Proline biosynthesis</keyword>
<evidence type="ECO:0000256" key="11">
    <source>
        <dbReference type="ARBA" id="ARBA00050547"/>
    </source>
</evidence>
<evidence type="ECO:0000256" key="3">
    <source>
        <dbReference type="ARBA" id="ARBA00005525"/>
    </source>
</evidence>
<protein>
    <recommendedName>
        <fullName evidence="5 14">Pyrroline-5-carboxylate reductase</fullName>
        <ecNumber evidence="4 14">1.5.1.2</ecNumber>
    </recommendedName>
</protein>